<dbReference type="PRINTS" id="PR00081">
    <property type="entry name" value="GDHRDH"/>
</dbReference>
<reference evidence="12 13" key="1">
    <citation type="journal article" date="2016" name="PLoS Pathog.">
        <title>Biosynthesis of antibiotic leucinostatins in bio-control fungus Purpureocillium lilacinum and their inhibition on phytophthora revealed by genome mining.</title>
        <authorList>
            <person name="Wang G."/>
            <person name="Liu Z."/>
            <person name="Lin R."/>
            <person name="Li E."/>
            <person name="Mao Z."/>
            <person name="Ling J."/>
            <person name="Yang Y."/>
            <person name="Yin W.B."/>
            <person name="Xie B."/>
        </authorList>
    </citation>
    <scope>NUCLEOTIDE SEQUENCE [LARGE SCALE GENOMIC DNA]</scope>
    <source>
        <strain evidence="12">170</strain>
    </source>
</reference>
<keyword evidence="13" id="KW-1185">Reference proteome</keyword>
<accession>A0A179FY45</accession>
<evidence type="ECO:0000256" key="2">
    <source>
        <dbReference type="ARBA" id="ARBA00004760"/>
    </source>
</evidence>
<dbReference type="InterPro" id="IPR036291">
    <property type="entry name" value="NAD(P)-bd_dom_sf"/>
</dbReference>
<name>A0A179FY45_METCM</name>
<dbReference type="Proteomes" id="UP000078397">
    <property type="component" value="Unassembled WGS sequence"/>
</dbReference>
<dbReference type="RefSeq" id="XP_018146568.2">
    <property type="nucleotide sequence ID" value="XM_018282196.2"/>
</dbReference>
<dbReference type="InterPro" id="IPR002347">
    <property type="entry name" value="SDR_fam"/>
</dbReference>
<dbReference type="InterPro" id="IPR045022">
    <property type="entry name" value="KDSR-like"/>
</dbReference>
<dbReference type="STRING" id="1380566.A0A179FY45"/>
<evidence type="ECO:0000313" key="13">
    <source>
        <dbReference type="Proteomes" id="UP000078397"/>
    </source>
</evidence>
<keyword evidence="5" id="KW-0521">NADP</keyword>
<keyword evidence="7" id="KW-0560">Oxidoreductase</keyword>
<dbReference type="EMBL" id="LSBJ02000002">
    <property type="protein sequence ID" value="OAQ70031.2"/>
    <property type="molecule type" value="Genomic_DNA"/>
</dbReference>
<evidence type="ECO:0000256" key="11">
    <source>
        <dbReference type="ARBA" id="ARBA00048930"/>
    </source>
</evidence>
<gene>
    <name evidence="12" type="ORF">VFPPC_02569</name>
</gene>
<dbReference type="PANTHER" id="PTHR43550">
    <property type="entry name" value="3-KETODIHYDROSPHINGOSINE REDUCTASE"/>
    <property type="match status" value="1"/>
</dbReference>
<evidence type="ECO:0000256" key="10">
    <source>
        <dbReference type="ARBA" id="ARBA00044737"/>
    </source>
</evidence>
<dbReference type="OrthoDB" id="10267115at2759"/>
<dbReference type="GO" id="GO:0006666">
    <property type="term" value="P:3-keto-sphinganine metabolic process"/>
    <property type="evidence" value="ECO:0007669"/>
    <property type="project" value="InterPro"/>
</dbReference>
<keyword evidence="4" id="KW-0256">Endoplasmic reticulum</keyword>
<protein>
    <recommendedName>
        <fullName evidence="9">3-dehydrosphinganine reductase</fullName>
        <ecNumber evidence="9">1.1.1.102</ecNumber>
    </recommendedName>
</protein>
<dbReference type="Pfam" id="PF00106">
    <property type="entry name" value="adh_short"/>
    <property type="match status" value="1"/>
</dbReference>
<dbReference type="KEGG" id="pchm:VFPPC_02569"/>
<dbReference type="GeneID" id="28846190"/>
<evidence type="ECO:0000256" key="4">
    <source>
        <dbReference type="ARBA" id="ARBA00022824"/>
    </source>
</evidence>
<evidence type="ECO:0000256" key="1">
    <source>
        <dbReference type="ARBA" id="ARBA00004240"/>
    </source>
</evidence>
<dbReference type="Gene3D" id="3.40.50.720">
    <property type="entry name" value="NAD(P)-binding Rossmann-like Domain"/>
    <property type="match status" value="1"/>
</dbReference>
<dbReference type="GO" id="GO:0005789">
    <property type="term" value="C:endoplasmic reticulum membrane"/>
    <property type="evidence" value="ECO:0007669"/>
    <property type="project" value="TreeGrafter"/>
</dbReference>
<evidence type="ECO:0000256" key="3">
    <source>
        <dbReference type="ARBA" id="ARBA00004991"/>
    </source>
</evidence>
<comment type="function">
    <text evidence="10">Catalyzes the reduction of 3'-oxosphinganine (3-ketodihydrosphingosine/KDS) to sphinganine (dihydrosphingosine/DHS), the second step of de novo sphingolipid biosynthesis.</text>
</comment>
<proteinExistence type="predicted"/>
<comment type="catalytic activity">
    <reaction evidence="11">
        <text>sphinganine + NADP(+) = 3-oxosphinganine + NADPH + H(+)</text>
        <dbReference type="Rhea" id="RHEA:22640"/>
        <dbReference type="ChEBI" id="CHEBI:15378"/>
        <dbReference type="ChEBI" id="CHEBI:57783"/>
        <dbReference type="ChEBI" id="CHEBI:57817"/>
        <dbReference type="ChEBI" id="CHEBI:58299"/>
        <dbReference type="ChEBI" id="CHEBI:58349"/>
        <dbReference type="EC" id="1.1.1.102"/>
    </reaction>
    <physiologicalReaction direction="right-to-left" evidence="11">
        <dbReference type="Rhea" id="RHEA:22642"/>
    </physiologicalReaction>
</comment>
<dbReference type="EC" id="1.1.1.102" evidence="9"/>
<evidence type="ECO:0000256" key="6">
    <source>
        <dbReference type="ARBA" id="ARBA00022919"/>
    </source>
</evidence>
<comment type="pathway">
    <text evidence="3">Sphingolipid metabolism.</text>
</comment>
<dbReference type="GO" id="GO:0047560">
    <property type="term" value="F:3-dehydrosphinganine reductase activity"/>
    <property type="evidence" value="ECO:0007669"/>
    <property type="project" value="UniProtKB-EC"/>
</dbReference>
<dbReference type="GO" id="GO:0030148">
    <property type="term" value="P:sphingolipid biosynthetic process"/>
    <property type="evidence" value="ECO:0007669"/>
    <property type="project" value="InterPro"/>
</dbReference>
<dbReference type="PANTHER" id="PTHR43550:SF3">
    <property type="entry name" value="3-KETODIHYDROSPHINGOSINE REDUCTASE"/>
    <property type="match status" value="1"/>
</dbReference>
<keyword evidence="8" id="KW-0443">Lipid metabolism</keyword>
<dbReference type="AlphaFoldDB" id="A0A179FY45"/>
<evidence type="ECO:0000256" key="7">
    <source>
        <dbReference type="ARBA" id="ARBA00023002"/>
    </source>
</evidence>
<evidence type="ECO:0000256" key="8">
    <source>
        <dbReference type="ARBA" id="ARBA00023098"/>
    </source>
</evidence>
<evidence type="ECO:0000256" key="5">
    <source>
        <dbReference type="ARBA" id="ARBA00022857"/>
    </source>
</evidence>
<dbReference type="SUPFAM" id="SSF51735">
    <property type="entry name" value="NAD(P)-binding Rossmann-fold domains"/>
    <property type="match status" value="1"/>
</dbReference>
<comment type="subcellular location">
    <subcellularLocation>
        <location evidence="1">Endoplasmic reticulum</location>
    </subcellularLocation>
</comment>
<evidence type="ECO:0000256" key="9">
    <source>
        <dbReference type="ARBA" id="ARBA00026112"/>
    </source>
</evidence>
<sequence length="307" mass="33482">MPTVLITGASEGMGLSVAKQLAAKGANIIIVSRSAAKLEEALVAVKASAKNPNQRFHHIPADVSSPSYAPPLIAAATKWNNNQSPDIVWCVAGTSVPQLFTDMEMDSLRHQMDVNFYGNAEMSHAILRDWLAPSAPVTAEPKHLIMTSSVVALYSIPGYASYAPSKWALRGLADTLSQEVMMYPQNVKIHVVYPGTILSPGLERENLVKPEITKIIEESDPKQTPDEVAAASIKGLENGDYFVTVNWLGNLMRLGMIGGSFRNNWVVDTIGSWLVSIIWIFVQFDIHGKIKAYGKKHGHPSTYSKPS</sequence>
<evidence type="ECO:0000313" key="12">
    <source>
        <dbReference type="EMBL" id="OAQ70031.2"/>
    </source>
</evidence>
<dbReference type="CDD" id="cd08939">
    <property type="entry name" value="KDSR-like_SDR_c"/>
    <property type="match status" value="1"/>
</dbReference>
<keyword evidence="6" id="KW-0746">Sphingolipid metabolism</keyword>
<comment type="pathway">
    <text evidence="2">Lipid metabolism; sphingolipid metabolism.</text>
</comment>
<organism evidence="12 13">
    <name type="scientific">Pochonia chlamydosporia 170</name>
    <dbReference type="NCBI Taxonomy" id="1380566"/>
    <lineage>
        <taxon>Eukaryota</taxon>
        <taxon>Fungi</taxon>
        <taxon>Dikarya</taxon>
        <taxon>Ascomycota</taxon>
        <taxon>Pezizomycotina</taxon>
        <taxon>Sordariomycetes</taxon>
        <taxon>Hypocreomycetidae</taxon>
        <taxon>Hypocreales</taxon>
        <taxon>Clavicipitaceae</taxon>
        <taxon>Pochonia</taxon>
    </lineage>
</organism>
<comment type="caution">
    <text evidence="12">The sequence shown here is derived from an EMBL/GenBank/DDBJ whole genome shotgun (WGS) entry which is preliminary data.</text>
</comment>